<evidence type="ECO:0000256" key="1">
    <source>
        <dbReference type="SAM" id="MobiDB-lite"/>
    </source>
</evidence>
<dbReference type="PANTHER" id="PTHR34724:SF2">
    <property type="entry name" value="OS12G0596101 PROTEIN"/>
    <property type="match status" value="1"/>
</dbReference>
<comment type="caution">
    <text evidence="2">The sequence shown here is derived from an EMBL/GenBank/DDBJ whole genome shotgun (WGS) entry which is preliminary data.</text>
</comment>
<proteinExistence type="predicted"/>
<dbReference type="AlphaFoldDB" id="A0AAN6YTU9"/>
<gene>
    <name evidence="2" type="ORF">QBC38DRAFT_426726</name>
</gene>
<evidence type="ECO:0000313" key="3">
    <source>
        <dbReference type="Proteomes" id="UP001301958"/>
    </source>
</evidence>
<dbReference type="PANTHER" id="PTHR34724">
    <property type="entry name" value="OS12G0596101 PROTEIN"/>
    <property type="match status" value="1"/>
</dbReference>
<name>A0AAN6YTU9_9PEZI</name>
<dbReference type="EMBL" id="MU865456">
    <property type="protein sequence ID" value="KAK4222747.1"/>
    <property type="molecule type" value="Genomic_DNA"/>
</dbReference>
<keyword evidence="3" id="KW-1185">Reference proteome</keyword>
<feature type="compositionally biased region" description="Polar residues" evidence="1">
    <location>
        <begin position="53"/>
        <end position="62"/>
    </location>
</feature>
<sequence length="62" mass="6935">MCHKTSCSHCHKYTWVGCGNHIPSVMTKFPKEEWCTCEPKIEKGGEKYPPKGSMSSGSCELL</sequence>
<protein>
    <submittedName>
        <fullName evidence="2">Uncharacterized protein</fullName>
    </submittedName>
</protein>
<reference evidence="2" key="2">
    <citation type="submission" date="2023-05" db="EMBL/GenBank/DDBJ databases">
        <authorList>
            <consortium name="Lawrence Berkeley National Laboratory"/>
            <person name="Steindorff A."/>
            <person name="Hensen N."/>
            <person name="Bonometti L."/>
            <person name="Westerberg I."/>
            <person name="Brannstrom I.O."/>
            <person name="Guillou S."/>
            <person name="Cros-Aarteil S."/>
            <person name="Calhoun S."/>
            <person name="Haridas S."/>
            <person name="Kuo A."/>
            <person name="Mondo S."/>
            <person name="Pangilinan J."/>
            <person name="Riley R."/>
            <person name="Labutti K."/>
            <person name="Andreopoulos B."/>
            <person name="Lipzen A."/>
            <person name="Chen C."/>
            <person name="Yanf M."/>
            <person name="Daum C."/>
            <person name="Ng V."/>
            <person name="Clum A."/>
            <person name="Ohm R."/>
            <person name="Martin F."/>
            <person name="Silar P."/>
            <person name="Natvig D."/>
            <person name="Lalanne C."/>
            <person name="Gautier V."/>
            <person name="Ament-Velasquez S.L."/>
            <person name="Kruys A."/>
            <person name="Hutchinson M.I."/>
            <person name="Powell A.J."/>
            <person name="Barry K."/>
            <person name="Miller A.N."/>
            <person name="Grigoriev I.V."/>
            <person name="Debuchy R."/>
            <person name="Gladieux P."/>
            <person name="Thoren M.H."/>
            <person name="Johannesson H."/>
        </authorList>
    </citation>
    <scope>NUCLEOTIDE SEQUENCE</scope>
    <source>
        <strain evidence="2">CBS 990.96</strain>
    </source>
</reference>
<organism evidence="2 3">
    <name type="scientific">Podospora fimiseda</name>
    <dbReference type="NCBI Taxonomy" id="252190"/>
    <lineage>
        <taxon>Eukaryota</taxon>
        <taxon>Fungi</taxon>
        <taxon>Dikarya</taxon>
        <taxon>Ascomycota</taxon>
        <taxon>Pezizomycotina</taxon>
        <taxon>Sordariomycetes</taxon>
        <taxon>Sordariomycetidae</taxon>
        <taxon>Sordariales</taxon>
        <taxon>Podosporaceae</taxon>
        <taxon>Podospora</taxon>
    </lineage>
</organism>
<dbReference type="Proteomes" id="UP001301958">
    <property type="component" value="Unassembled WGS sequence"/>
</dbReference>
<evidence type="ECO:0000313" key="2">
    <source>
        <dbReference type="EMBL" id="KAK4222747.1"/>
    </source>
</evidence>
<feature type="region of interest" description="Disordered" evidence="1">
    <location>
        <begin position="41"/>
        <end position="62"/>
    </location>
</feature>
<accession>A0AAN6YTU9</accession>
<reference evidence="2" key="1">
    <citation type="journal article" date="2023" name="Mol. Phylogenet. Evol.">
        <title>Genome-scale phylogeny and comparative genomics of the fungal order Sordariales.</title>
        <authorList>
            <person name="Hensen N."/>
            <person name="Bonometti L."/>
            <person name="Westerberg I."/>
            <person name="Brannstrom I.O."/>
            <person name="Guillou S."/>
            <person name="Cros-Aarteil S."/>
            <person name="Calhoun S."/>
            <person name="Haridas S."/>
            <person name="Kuo A."/>
            <person name="Mondo S."/>
            <person name="Pangilinan J."/>
            <person name="Riley R."/>
            <person name="LaButti K."/>
            <person name="Andreopoulos B."/>
            <person name="Lipzen A."/>
            <person name="Chen C."/>
            <person name="Yan M."/>
            <person name="Daum C."/>
            <person name="Ng V."/>
            <person name="Clum A."/>
            <person name="Steindorff A."/>
            <person name="Ohm R.A."/>
            <person name="Martin F."/>
            <person name="Silar P."/>
            <person name="Natvig D.O."/>
            <person name="Lalanne C."/>
            <person name="Gautier V."/>
            <person name="Ament-Velasquez S.L."/>
            <person name="Kruys A."/>
            <person name="Hutchinson M.I."/>
            <person name="Powell A.J."/>
            <person name="Barry K."/>
            <person name="Miller A.N."/>
            <person name="Grigoriev I.V."/>
            <person name="Debuchy R."/>
            <person name="Gladieux P."/>
            <person name="Hiltunen Thoren M."/>
            <person name="Johannesson H."/>
        </authorList>
    </citation>
    <scope>NUCLEOTIDE SEQUENCE</scope>
    <source>
        <strain evidence="2">CBS 990.96</strain>
    </source>
</reference>